<keyword evidence="4" id="KW-0888">Threonine protease</keyword>
<keyword evidence="8" id="KW-0865">Zymogen</keyword>
<keyword evidence="6" id="KW-0068">Autocatalytic cleavage</keyword>
<dbReference type="AlphaFoldDB" id="A0A5C5BH01"/>
<evidence type="ECO:0000256" key="7">
    <source>
        <dbReference type="ARBA" id="ARBA00022942"/>
    </source>
</evidence>
<comment type="catalytic activity">
    <reaction evidence="1">
        <text>Cleavage of peptide bonds with very broad specificity.</text>
        <dbReference type="EC" id="3.4.25.1"/>
    </reaction>
</comment>
<evidence type="ECO:0000256" key="1">
    <source>
        <dbReference type="ARBA" id="ARBA00001198"/>
    </source>
</evidence>
<dbReference type="EMBL" id="VENP01000002">
    <property type="protein sequence ID" value="TNU77070.1"/>
    <property type="molecule type" value="Genomic_DNA"/>
</dbReference>
<dbReference type="EC" id="3.4.25.1" evidence="9"/>
<sequence>MSFLDFARVVAPDVVSARLDVAPAPEQTHATTIVALSYAGGVVMAGDRRATAGSMIAHREIEKVFPADRSCVIGIAGTAGIGLELVRLFQLELEHYEKIVGTPLSLEGKANRLAHLVRANLELAARGLLALPLLAGFDAAAAAARLYSYDAVGGRYAERNHHAIGSGAIFARGTLKNLWHTHLTESEGVEIAVASLLDAADDDSATGGVDLVRGIFPVVAVVDEGGYRRIGDLELAGHVERILALRSQARRD</sequence>
<comment type="caution">
    <text evidence="11">The sequence shown here is derived from an EMBL/GenBank/DDBJ whole genome shotgun (WGS) entry which is preliminary data.</text>
</comment>
<dbReference type="Gene3D" id="3.60.20.10">
    <property type="entry name" value="Glutamine Phosphoribosylpyrophosphate, subunit 1, domain 1"/>
    <property type="match status" value="1"/>
</dbReference>
<dbReference type="InterPro" id="IPR000243">
    <property type="entry name" value="Pept_T1A_subB"/>
</dbReference>
<protein>
    <recommendedName>
        <fullName evidence="9">Proteasome subunit beta</fullName>
        <ecNumber evidence="9">3.4.25.1</ecNumber>
    </recommendedName>
</protein>
<keyword evidence="12" id="KW-1185">Reference proteome</keyword>
<keyword evidence="5 11" id="KW-0378">Hydrolase</keyword>
<evidence type="ECO:0000313" key="12">
    <source>
        <dbReference type="Proteomes" id="UP000313849"/>
    </source>
</evidence>
<evidence type="ECO:0000256" key="10">
    <source>
        <dbReference type="PIRSR" id="PIRSR600243-1"/>
    </source>
</evidence>
<dbReference type="InterPro" id="IPR001353">
    <property type="entry name" value="Proteasome_sua/b"/>
</dbReference>
<dbReference type="SUPFAM" id="SSF56235">
    <property type="entry name" value="N-terminal nucleophile aminohydrolases (Ntn hydrolases)"/>
    <property type="match status" value="1"/>
</dbReference>
<feature type="active site" description="Nucleophile" evidence="10">
    <location>
        <position position="31"/>
    </location>
</feature>
<evidence type="ECO:0000256" key="9">
    <source>
        <dbReference type="NCBIfam" id="TIGR03690"/>
    </source>
</evidence>
<reference evidence="11 12" key="1">
    <citation type="submission" date="2019-06" db="EMBL/GenBank/DDBJ databases">
        <title>Draft genome sequence of Miniimonas arenae KCTC 19750T isolated from sea sand.</title>
        <authorList>
            <person name="Park S.-J."/>
        </authorList>
    </citation>
    <scope>NUCLEOTIDE SEQUENCE [LARGE SCALE GENOMIC DNA]</scope>
    <source>
        <strain evidence="11 12">KCTC 19750</strain>
    </source>
</reference>
<evidence type="ECO:0000313" key="11">
    <source>
        <dbReference type="EMBL" id="TNU77070.1"/>
    </source>
</evidence>
<dbReference type="OrthoDB" id="5174038at2"/>
<proteinExistence type="predicted"/>
<evidence type="ECO:0000256" key="8">
    <source>
        <dbReference type="ARBA" id="ARBA00023145"/>
    </source>
</evidence>
<keyword evidence="3" id="KW-0645">Protease</keyword>
<evidence type="ECO:0000256" key="2">
    <source>
        <dbReference type="ARBA" id="ARBA00022490"/>
    </source>
</evidence>
<organism evidence="11 12">
    <name type="scientific">Miniimonas arenae</name>
    <dbReference type="NCBI Taxonomy" id="676201"/>
    <lineage>
        <taxon>Bacteria</taxon>
        <taxon>Bacillati</taxon>
        <taxon>Actinomycetota</taxon>
        <taxon>Actinomycetes</taxon>
        <taxon>Micrococcales</taxon>
        <taxon>Beutenbergiaceae</taxon>
        <taxon>Miniimonas</taxon>
    </lineage>
</organism>
<evidence type="ECO:0000256" key="3">
    <source>
        <dbReference type="ARBA" id="ARBA00022670"/>
    </source>
</evidence>
<dbReference type="InterPro" id="IPR023333">
    <property type="entry name" value="Proteasome_suB-type"/>
</dbReference>
<dbReference type="InterPro" id="IPR022483">
    <property type="entry name" value="PSB_actinobac"/>
</dbReference>
<gene>
    <name evidence="11" type="primary">prcB</name>
    <name evidence="11" type="ORF">FH969_01470</name>
</gene>
<dbReference type="GO" id="GO:0005737">
    <property type="term" value="C:cytoplasm"/>
    <property type="evidence" value="ECO:0007669"/>
    <property type="project" value="TreeGrafter"/>
</dbReference>
<dbReference type="InterPro" id="IPR029055">
    <property type="entry name" value="Ntn_hydrolases_N"/>
</dbReference>
<evidence type="ECO:0000256" key="5">
    <source>
        <dbReference type="ARBA" id="ARBA00022801"/>
    </source>
</evidence>
<dbReference type="GO" id="GO:0004298">
    <property type="term" value="F:threonine-type endopeptidase activity"/>
    <property type="evidence" value="ECO:0007669"/>
    <property type="project" value="UniProtKB-UniRule"/>
</dbReference>
<dbReference type="PANTHER" id="PTHR32194">
    <property type="entry name" value="METALLOPROTEASE TLDD"/>
    <property type="match status" value="1"/>
</dbReference>
<keyword evidence="2" id="KW-0963">Cytoplasm</keyword>
<dbReference type="Pfam" id="PF00227">
    <property type="entry name" value="Proteasome"/>
    <property type="match status" value="1"/>
</dbReference>
<dbReference type="CDD" id="cd01906">
    <property type="entry name" value="proteasome_protease_HslV"/>
    <property type="match status" value="1"/>
</dbReference>
<dbReference type="GO" id="GO:0010498">
    <property type="term" value="P:proteasomal protein catabolic process"/>
    <property type="evidence" value="ECO:0007669"/>
    <property type="project" value="UniProtKB-UniRule"/>
</dbReference>
<dbReference type="GO" id="GO:0019774">
    <property type="term" value="C:proteasome core complex, beta-subunit complex"/>
    <property type="evidence" value="ECO:0007669"/>
    <property type="project" value="UniProtKB-ARBA"/>
</dbReference>
<dbReference type="PANTHER" id="PTHR32194:SF0">
    <property type="entry name" value="ATP-DEPENDENT PROTEASE SUBUNIT HSLV"/>
    <property type="match status" value="1"/>
</dbReference>
<keyword evidence="7 11" id="KW-0647">Proteasome</keyword>
<dbReference type="PROSITE" id="PS51476">
    <property type="entry name" value="PROTEASOME_BETA_2"/>
    <property type="match status" value="1"/>
</dbReference>
<name>A0A5C5BH01_9MICO</name>
<evidence type="ECO:0000256" key="4">
    <source>
        <dbReference type="ARBA" id="ARBA00022698"/>
    </source>
</evidence>
<dbReference type="PRINTS" id="PR00141">
    <property type="entry name" value="PROTEASOME"/>
</dbReference>
<dbReference type="Proteomes" id="UP000313849">
    <property type="component" value="Unassembled WGS sequence"/>
</dbReference>
<dbReference type="NCBIfam" id="TIGR03690">
    <property type="entry name" value="20S_bact_beta"/>
    <property type="match status" value="1"/>
</dbReference>
<accession>A0A5C5BH01</accession>
<evidence type="ECO:0000256" key="6">
    <source>
        <dbReference type="ARBA" id="ARBA00022813"/>
    </source>
</evidence>